<evidence type="ECO:0000313" key="2">
    <source>
        <dbReference type="Proteomes" id="UP000238479"/>
    </source>
</evidence>
<organism evidence="1 2">
    <name type="scientific">Rosa chinensis</name>
    <name type="common">China rose</name>
    <dbReference type="NCBI Taxonomy" id="74649"/>
    <lineage>
        <taxon>Eukaryota</taxon>
        <taxon>Viridiplantae</taxon>
        <taxon>Streptophyta</taxon>
        <taxon>Embryophyta</taxon>
        <taxon>Tracheophyta</taxon>
        <taxon>Spermatophyta</taxon>
        <taxon>Magnoliopsida</taxon>
        <taxon>eudicotyledons</taxon>
        <taxon>Gunneridae</taxon>
        <taxon>Pentapetalae</taxon>
        <taxon>rosids</taxon>
        <taxon>fabids</taxon>
        <taxon>Rosales</taxon>
        <taxon>Rosaceae</taxon>
        <taxon>Rosoideae</taxon>
        <taxon>Rosoideae incertae sedis</taxon>
        <taxon>Rosa</taxon>
    </lineage>
</organism>
<name>A0A2P6RFC4_ROSCH</name>
<dbReference type="EMBL" id="PDCK01000041">
    <property type="protein sequence ID" value="PRQ45138.1"/>
    <property type="molecule type" value="Genomic_DNA"/>
</dbReference>
<sequence length="57" mass="6737">MVNLIWFTQHKSLLSKEGESMFSNCSWTRVLAAHSYWCQHQAKQHGKHQACPKDHRQ</sequence>
<dbReference type="Gramene" id="PRQ45138">
    <property type="protein sequence ID" value="PRQ45138"/>
    <property type="gene ID" value="RchiOBHm_Chr3g0486941"/>
</dbReference>
<keyword evidence="2" id="KW-1185">Reference proteome</keyword>
<proteinExistence type="predicted"/>
<accession>A0A2P6RFC4</accession>
<comment type="caution">
    <text evidence="1">The sequence shown here is derived from an EMBL/GenBank/DDBJ whole genome shotgun (WGS) entry which is preliminary data.</text>
</comment>
<dbReference type="AlphaFoldDB" id="A0A2P6RFC4"/>
<protein>
    <submittedName>
        <fullName evidence="1">Uncharacterized protein</fullName>
    </submittedName>
</protein>
<dbReference type="Proteomes" id="UP000238479">
    <property type="component" value="Chromosome 3"/>
</dbReference>
<gene>
    <name evidence="1" type="ORF">RchiOBHm_Chr3g0486941</name>
</gene>
<reference evidence="1 2" key="1">
    <citation type="journal article" date="2018" name="Nat. Genet.">
        <title>The Rosa genome provides new insights in the design of modern roses.</title>
        <authorList>
            <person name="Bendahmane M."/>
        </authorList>
    </citation>
    <scope>NUCLEOTIDE SEQUENCE [LARGE SCALE GENOMIC DNA]</scope>
    <source>
        <strain evidence="2">cv. Old Blush</strain>
    </source>
</reference>
<evidence type="ECO:0000313" key="1">
    <source>
        <dbReference type="EMBL" id="PRQ45138.1"/>
    </source>
</evidence>